<dbReference type="EMBL" id="KI965460">
    <property type="protein sequence ID" value="EUD69568.1"/>
    <property type="molecule type" value="Genomic_DNA"/>
</dbReference>
<keyword evidence="2" id="KW-1185">Reference proteome</keyword>
<dbReference type="AlphaFoldDB" id="W7AE62"/>
<dbReference type="VEuPathDB" id="PlasmoDB:C922_00432"/>
<proteinExistence type="predicted"/>
<dbReference type="Proteomes" id="UP000030640">
    <property type="component" value="Unassembled WGS sequence"/>
</dbReference>
<protein>
    <submittedName>
        <fullName evidence="1">Uncharacterized protein</fullName>
    </submittedName>
</protein>
<evidence type="ECO:0000313" key="2">
    <source>
        <dbReference type="Proteomes" id="UP000030640"/>
    </source>
</evidence>
<dbReference type="RefSeq" id="XP_008814270.1">
    <property type="nucleotide sequence ID" value="XM_008816048.1"/>
</dbReference>
<organism evidence="1 2">
    <name type="scientific">Plasmodium inui San Antonio 1</name>
    <dbReference type="NCBI Taxonomy" id="1237626"/>
    <lineage>
        <taxon>Eukaryota</taxon>
        <taxon>Sar</taxon>
        <taxon>Alveolata</taxon>
        <taxon>Apicomplexa</taxon>
        <taxon>Aconoidasida</taxon>
        <taxon>Haemosporida</taxon>
        <taxon>Plasmodiidae</taxon>
        <taxon>Plasmodium</taxon>
        <taxon>Plasmodium (Plasmodium)</taxon>
    </lineage>
</organism>
<evidence type="ECO:0000313" key="1">
    <source>
        <dbReference type="EMBL" id="EUD69568.1"/>
    </source>
</evidence>
<name>W7AE62_9APIC</name>
<reference evidence="1 2" key="1">
    <citation type="submission" date="2013-02" db="EMBL/GenBank/DDBJ databases">
        <title>The Genome Sequence of Plasmodium inui San Antonio 1.</title>
        <authorList>
            <consortium name="The Broad Institute Genome Sequencing Platform"/>
            <consortium name="The Broad Institute Genome Sequencing Center for Infectious Disease"/>
            <person name="Neafsey D."/>
            <person name="Cheeseman I."/>
            <person name="Volkman S."/>
            <person name="Adams J."/>
            <person name="Walker B."/>
            <person name="Young S.K."/>
            <person name="Zeng Q."/>
            <person name="Gargeya S."/>
            <person name="Fitzgerald M."/>
            <person name="Haas B."/>
            <person name="Abouelleil A."/>
            <person name="Alvarado L."/>
            <person name="Arachchi H.M."/>
            <person name="Berlin A.M."/>
            <person name="Chapman S.B."/>
            <person name="Dewar J."/>
            <person name="Goldberg J."/>
            <person name="Griggs A."/>
            <person name="Gujja S."/>
            <person name="Hansen M."/>
            <person name="Howarth C."/>
            <person name="Imamovic A."/>
            <person name="Larimer J."/>
            <person name="McCowan C."/>
            <person name="Murphy C."/>
            <person name="Neiman D."/>
            <person name="Pearson M."/>
            <person name="Priest M."/>
            <person name="Roberts A."/>
            <person name="Saif S."/>
            <person name="Shea T."/>
            <person name="Sisk P."/>
            <person name="Sykes S."/>
            <person name="Wortman J."/>
            <person name="Nusbaum C."/>
            <person name="Birren B."/>
        </authorList>
    </citation>
    <scope>NUCLEOTIDE SEQUENCE [LARGE SCALE GENOMIC DNA]</scope>
    <source>
        <strain evidence="1 2">San Antonio 1</strain>
    </source>
</reference>
<sequence length="94" mass="11091">MIRKNHIPHRIMIVLMDRIIDSMQMKIKKSNIIDQKRGSIQINCLMHKKLYEPYGPNVNDSKCQNGYKPQCAPDIIPHAEKHLDMMRGRGHYHQ</sequence>
<dbReference type="GeneID" id="20035706"/>
<accession>W7AE62</accession>
<gene>
    <name evidence="1" type="ORF">C922_00432</name>
</gene>